<gene>
    <name evidence="3" type="ORF">MNBD_BACTEROID03-1713</name>
</gene>
<dbReference type="SMART" id="SM00530">
    <property type="entry name" value="HTH_XRE"/>
    <property type="match status" value="1"/>
</dbReference>
<evidence type="ECO:0000259" key="2">
    <source>
        <dbReference type="PROSITE" id="PS50943"/>
    </source>
</evidence>
<dbReference type="Pfam" id="PF01381">
    <property type="entry name" value="HTH_3"/>
    <property type="match status" value="1"/>
</dbReference>
<evidence type="ECO:0000256" key="1">
    <source>
        <dbReference type="ARBA" id="ARBA00023125"/>
    </source>
</evidence>
<sequence length="236" mass="26950">MFIIKQLRRKKNINQTDLAYAIGVSLRTIQLYEKNGANIPIKNLTKIAAYFDVSISQLYSLEVNENNIVYDKQNKRSKKGHSITKLAPGKYLLTVPLAIVEEHVNFADKYNDQEYLNALVRIGFVIDQVSVAHYMAFEVANNSMNNGEVESLTHKTIVLGKQVNKRELASKLKDKSGLFWIIVYKEGVMCKKITDYDKKSGTISCHSLNNSPEYPDFNINIEDVKQLFIILKKQVD</sequence>
<evidence type="ECO:0000313" key="3">
    <source>
        <dbReference type="EMBL" id="VAW11669.1"/>
    </source>
</evidence>
<dbReference type="PANTHER" id="PTHR46558:SF11">
    <property type="entry name" value="HTH-TYPE TRANSCRIPTIONAL REGULATOR XRE"/>
    <property type="match status" value="1"/>
</dbReference>
<feature type="domain" description="HTH cro/C1-type" evidence="2">
    <location>
        <begin position="4"/>
        <end position="58"/>
    </location>
</feature>
<dbReference type="GO" id="GO:0003677">
    <property type="term" value="F:DNA binding"/>
    <property type="evidence" value="ECO:0007669"/>
    <property type="project" value="UniProtKB-KW"/>
</dbReference>
<dbReference type="AlphaFoldDB" id="A0A3B0THN0"/>
<dbReference type="CDD" id="cd00093">
    <property type="entry name" value="HTH_XRE"/>
    <property type="match status" value="1"/>
</dbReference>
<dbReference type="InterPro" id="IPR010982">
    <property type="entry name" value="Lambda_DNA-bd_dom_sf"/>
</dbReference>
<proteinExistence type="predicted"/>
<accession>A0A3B0THN0</accession>
<keyword evidence="1" id="KW-0238">DNA-binding</keyword>
<dbReference type="SUPFAM" id="SSF47413">
    <property type="entry name" value="lambda repressor-like DNA-binding domains"/>
    <property type="match status" value="1"/>
</dbReference>
<dbReference type="EMBL" id="UOEL01000069">
    <property type="protein sequence ID" value="VAW11669.1"/>
    <property type="molecule type" value="Genomic_DNA"/>
</dbReference>
<dbReference type="PANTHER" id="PTHR46558">
    <property type="entry name" value="TRACRIPTIONAL REGULATORY PROTEIN-RELATED-RELATED"/>
    <property type="match status" value="1"/>
</dbReference>
<name>A0A3B0THN0_9ZZZZ</name>
<reference evidence="3" key="1">
    <citation type="submission" date="2018-06" db="EMBL/GenBank/DDBJ databases">
        <authorList>
            <person name="Zhirakovskaya E."/>
        </authorList>
    </citation>
    <scope>NUCLEOTIDE SEQUENCE</scope>
</reference>
<dbReference type="Gene3D" id="1.10.260.40">
    <property type="entry name" value="lambda repressor-like DNA-binding domains"/>
    <property type="match status" value="1"/>
</dbReference>
<protein>
    <recommendedName>
        <fullName evidence="2">HTH cro/C1-type domain-containing protein</fullName>
    </recommendedName>
</protein>
<organism evidence="3">
    <name type="scientific">hydrothermal vent metagenome</name>
    <dbReference type="NCBI Taxonomy" id="652676"/>
    <lineage>
        <taxon>unclassified sequences</taxon>
        <taxon>metagenomes</taxon>
        <taxon>ecological metagenomes</taxon>
    </lineage>
</organism>
<dbReference type="InterPro" id="IPR001387">
    <property type="entry name" value="Cro/C1-type_HTH"/>
</dbReference>
<dbReference type="PROSITE" id="PS50943">
    <property type="entry name" value="HTH_CROC1"/>
    <property type="match status" value="1"/>
</dbReference>